<feature type="binding site" evidence="18">
    <location>
        <position position="57"/>
    </location>
    <ligand>
        <name>Mg(2+)</name>
        <dbReference type="ChEBI" id="CHEBI:18420"/>
    </ligand>
</feature>
<dbReference type="GO" id="GO:0006281">
    <property type="term" value="P:DNA repair"/>
    <property type="evidence" value="ECO:0007669"/>
    <property type="project" value="UniProtKB-KW"/>
</dbReference>
<dbReference type="GO" id="GO:0006260">
    <property type="term" value="P:DNA replication"/>
    <property type="evidence" value="ECO:0007669"/>
    <property type="project" value="UniProtKB-KW"/>
</dbReference>
<dbReference type="InterPro" id="IPR000086">
    <property type="entry name" value="NUDIX_hydrolase_dom"/>
</dbReference>
<dbReference type="EMBL" id="CP060711">
    <property type="protein sequence ID" value="QNN45682.1"/>
    <property type="molecule type" value="Genomic_DNA"/>
</dbReference>
<dbReference type="EC" id="3.6.1.55" evidence="12"/>
<evidence type="ECO:0000256" key="18">
    <source>
        <dbReference type="PIRSR" id="PIRSR603561-2"/>
    </source>
</evidence>
<keyword evidence="8 18" id="KW-0460">Magnesium</keyword>
<evidence type="ECO:0000256" key="3">
    <source>
        <dbReference type="ARBA" id="ARBA00022457"/>
    </source>
</evidence>
<evidence type="ECO:0000256" key="2">
    <source>
        <dbReference type="ARBA" id="ARBA00005582"/>
    </source>
</evidence>
<evidence type="ECO:0000256" key="1">
    <source>
        <dbReference type="ARBA" id="ARBA00001946"/>
    </source>
</evidence>
<evidence type="ECO:0000256" key="4">
    <source>
        <dbReference type="ARBA" id="ARBA00022705"/>
    </source>
</evidence>
<evidence type="ECO:0000256" key="8">
    <source>
        <dbReference type="ARBA" id="ARBA00022842"/>
    </source>
</evidence>
<dbReference type="GO" id="GO:0008413">
    <property type="term" value="F:8-oxo-7,8-dihydroguanosine triphosphate pyrophosphatase activity"/>
    <property type="evidence" value="ECO:0007669"/>
    <property type="project" value="InterPro"/>
</dbReference>
<evidence type="ECO:0000256" key="9">
    <source>
        <dbReference type="ARBA" id="ARBA00023204"/>
    </source>
</evidence>
<dbReference type="KEGG" id="tbv:H9L17_10755"/>
<dbReference type="PRINTS" id="PR00502">
    <property type="entry name" value="NUDIXFAMILY"/>
</dbReference>
<dbReference type="Proteomes" id="UP000515977">
    <property type="component" value="Chromosome"/>
</dbReference>
<feature type="binding site" evidence="18">
    <location>
        <position position="37"/>
    </location>
    <ligand>
        <name>Mg(2+)</name>
        <dbReference type="ChEBI" id="CHEBI:18420"/>
    </ligand>
</feature>
<feature type="domain" description="Nudix hydrolase" evidence="19">
    <location>
        <begin position="1"/>
        <end position="129"/>
    </location>
</feature>
<dbReference type="GO" id="GO:0035539">
    <property type="term" value="F:8-oxo-7,8-dihydrodeoxyguanosine triphosphate pyrophosphatase activity"/>
    <property type="evidence" value="ECO:0007669"/>
    <property type="project" value="UniProtKB-EC"/>
</dbReference>
<evidence type="ECO:0000256" key="6">
    <source>
        <dbReference type="ARBA" id="ARBA00022763"/>
    </source>
</evidence>
<evidence type="ECO:0000256" key="10">
    <source>
        <dbReference type="ARBA" id="ARBA00035861"/>
    </source>
</evidence>
<evidence type="ECO:0000256" key="11">
    <source>
        <dbReference type="ARBA" id="ARBA00036904"/>
    </source>
</evidence>
<keyword evidence="5 18" id="KW-0479">Metal-binding</keyword>
<dbReference type="PANTHER" id="PTHR47707">
    <property type="entry name" value="8-OXO-DGTP DIPHOSPHATASE"/>
    <property type="match status" value="1"/>
</dbReference>
<dbReference type="InterPro" id="IPR020084">
    <property type="entry name" value="NUDIX_hydrolase_CS"/>
</dbReference>
<dbReference type="SUPFAM" id="SSF55811">
    <property type="entry name" value="Nudix"/>
    <property type="match status" value="1"/>
</dbReference>
<comment type="similarity">
    <text evidence="2">Belongs to the Nudix hydrolase family.</text>
</comment>
<feature type="binding site" evidence="17">
    <location>
        <position position="23"/>
    </location>
    <ligand>
        <name>8-oxo-dGTP</name>
        <dbReference type="ChEBI" id="CHEBI:77896"/>
    </ligand>
</feature>
<evidence type="ECO:0000256" key="13">
    <source>
        <dbReference type="ARBA" id="ARBA00040794"/>
    </source>
</evidence>
<organism evidence="20 21">
    <name type="scientific">Thermomonas brevis</name>
    <dbReference type="NCBI Taxonomy" id="215691"/>
    <lineage>
        <taxon>Bacteria</taxon>
        <taxon>Pseudomonadati</taxon>
        <taxon>Pseudomonadota</taxon>
        <taxon>Gammaproteobacteria</taxon>
        <taxon>Lysobacterales</taxon>
        <taxon>Lysobacteraceae</taxon>
        <taxon>Thermomonas</taxon>
    </lineage>
</organism>
<dbReference type="PANTHER" id="PTHR47707:SF1">
    <property type="entry name" value="NUDIX HYDROLASE FAMILY PROTEIN"/>
    <property type="match status" value="1"/>
</dbReference>
<proteinExistence type="inferred from homology"/>
<dbReference type="InterPro" id="IPR047127">
    <property type="entry name" value="MutT-like"/>
</dbReference>
<dbReference type="Pfam" id="PF14815">
    <property type="entry name" value="NUDIX_4"/>
    <property type="match status" value="1"/>
</dbReference>
<evidence type="ECO:0000256" key="17">
    <source>
        <dbReference type="PIRSR" id="PIRSR603561-1"/>
    </source>
</evidence>
<keyword evidence="4" id="KW-0235">DNA replication</keyword>
<protein>
    <recommendedName>
        <fullName evidence="13">8-oxo-dGTP diphosphatase</fullName>
        <ecNumber evidence="12">3.6.1.55</ecNumber>
    </recommendedName>
    <alternativeName>
        <fullName evidence="16">7,8-dihydro-8-oxoguanine-triphosphatase</fullName>
    </alternativeName>
    <alternativeName>
        <fullName evidence="15">Mutator protein MutT</fullName>
    </alternativeName>
    <alternativeName>
        <fullName evidence="14">dGTP pyrophosphohydrolase</fullName>
    </alternativeName>
</protein>
<keyword evidence="3" id="KW-0515">Mutator protein</keyword>
<keyword evidence="9" id="KW-0234">DNA repair</keyword>
<name>A0A7G9QQQ7_9GAMM</name>
<reference evidence="20 21" key="1">
    <citation type="submission" date="2020-08" db="EMBL/GenBank/DDBJ databases">
        <title>Genome sequence of Thermomonas brevis KACC 16975T.</title>
        <authorList>
            <person name="Hyun D.-W."/>
            <person name="Bae J.-W."/>
        </authorList>
    </citation>
    <scope>NUCLEOTIDE SEQUENCE [LARGE SCALE GENOMIC DNA]</scope>
    <source>
        <strain evidence="20 21">KACC 16975</strain>
    </source>
</reference>
<dbReference type="GO" id="GO:0044716">
    <property type="term" value="F:8-oxo-GDP phosphatase activity"/>
    <property type="evidence" value="ECO:0007669"/>
    <property type="project" value="TreeGrafter"/>
</dbReference>
<sequence>MRLVHVVAGVIRDARGRILLARRTEGRDLAGLWEFPGGKIEPGETAEHALARELREELGIEANVGGLLIDVQMPYPDKQLRLDVYEIRSYAGTPSGMEGQALAWAPPHKLADYPMPPADAPAVALLMREPA</sequence>
<keyword evidence="7" id="KW-0378">Hydrolase</keyword>
<comment type="catalytic activity">
    <reaction evidence="10">
        <text>8-oxo-dGTP + H2O = 8-oxo-dGMP + diphosphate + H(+)</text>
        <dbReference type="Rhea" id="RHEA:31575"/>
        <dbReference type="ChEBI" id="CHEBI:15377"/>
        <dbReference type="ChEBI" id="CHEBI:15378"/>
        <dbReference type="ChEBI" id="CHEBI:33019"/>
        <dbReference type="ChEBI" id="CHEBI:63224"/>
        <dbReference type="ChEBI" id="CHEBI:77896"/>
        <dbReference type="EC" id="3.6.1.55"/>
    </reaction>
</comment>
<keyword evidence="21" id="KW-1185">Reference proteome</keyword>
<evidence type="ECO:0000256" key="15">
    <source>
        <dbReference type="ARBA" id="ARBA00041979"/>
    </source>
</evidence>
<evidence type="ECO:0000259" key="19">
    <source>
        <dbReference type="PROSITE" id="PS51462"/>
    </source>
</evidence>
<gene>
    <name evidence="20" type="primary">mutT</name>
    <name evidence="20" type="ORF">H9L17_10755</name>
</gene>
<keyword evidence="6" id="KW-0227">DNA damage</keyword>
<dbReference type="CDD" id="cd03425">
    <property type="entry name" value="NUDIX_MutT_NudA_like"/>
    <property type="match status" value="1"/>
</dbReference>
<evidence type="ECO:0000313" key="20">
    <source>
        <dbReference type="EMBL" id="QNN45682.1"/>
    </source>
</evidence>
<evidence type="ECO:0000256" key="5">
    <source>
        <dbReference type="ARBA" id="ARBA00022723"/>
    </source>
</evidence>
<dbReference type="InterPro" id="IPR015797">
    <property type="entry name" value="NUDIX_hydrolase-like_dom_sf"/>
</dbReference>
<feature type="binding site" evidence="17">
    <location>
        <begin position="34"/>
        <end position="37"/>
    </location>
    <ligand>
        <name>8-oxo-dGTP</name>
        <dbReference type="ChEBI" id="CHEBI:77896"/>
    </ligand>
</feature>
<dbReference type="InterPro" id="IPR020476">
    <property type="entry name" value="Nudix_hydrolase"/>
</dbReference>
<evidence type="ECO:0000256" key="16">
    <source>
        <dbReference type="ARBA" id="ARBA00042798"/>
    </source>
</evidence>
<dbReference type="InterPro" id="IPR029119">
    <property type="entry name" value="MutY_C"/>
</dbReference>
<dbReference type="PROSITE" id="PS51462">
    <property type="entry name" value="NUDIX"/>
    <property type="match status" value="1"/>
</dbReference>
<evidence type="ECO:0000256" key="7">
    <source>
        <dbReference type="ARBA" id="ARBA00022801"/>
    </source>
</evidence>
<comment type="catalytic activity">
    <reaction evidence="11">
        <text>8-oxo-GTP + H2O = 8-oxo-GMP + diphosphate + H(+)</text>
        <dbReference type="Rhea" id="RHEA:67616"/>
        <dbReference type="ChEBI" id="CHEBI:15377"/>
        <dbReference type="ChEBI" id="CHEBI:15378"/>
        <dbReference type="ChEBI" id="CHEBI:33019"/>
        <dbReference type="ChEBI" id="CHEBI:143553"/>
        <dbReference type="ChEBI" id="CHEBI:145694"/>
    </reaction>
</comment>
<dbReference type="PROSITE" id="PS00893">
    <property type="entry name" value="NUDIX_BOX"/>
    <property type="match status" value="1"/>
</dbReference>
<evidence type="ECO:0000256" key="14">
    <source>
        <dbReference type="ARBA" id="ARBA00041592"/>
    </source>
</evidence>
<dbReference type="GO" id="GO:0044715">
    <property type="term" value="F:8-oxo-dGDP phosphatase activity"/>
    <property type="evidence" value="ECO:0007669"/>
    <property type="project" value="TreeGrafter"/>
</dbReference>
<comment type="cofactor">
    <cofactor evidence="1 18">
        <name>Mg(2+)</name>
        <dbReference type="ChEBI" id="CHEBI:18420"/>
    </cofactor>
</comment>
<dbReference type="Gene3D" id="3.90.79.10">
    <property type="entry name" value="Nucleoside Triphosphate Pyrophosphohydrolase"/>
    <property type="match status" value="1"/>
</dbReference>
<dbReference type="NCBIfam" id="TIGR00586">
    <property type="entry name" value="mutt"/>
    <property type="match status" value="1"/>
</dbReference>
<dbReference type="FunFam" id="3.90.79.10:FF:000014">
    <property type="entry name" value="8-oxo-dGTP diphosphatase MutT"/>
    <property type="match status" value="1"/>
</dbReference>
<evidence type="ECO:0000313" key="21">
    <source>
        <dbReference type="Proteomes" id="UP000515977"/>
    </source>
</evidence>
<accession>A0A7G9QQQ7</accession>
<dbReference type="InterPro" id="IPR003561">
    <property type="entry name" value="Mutator_MutT"/>
</dbReference>
<dbReference type="GO" id="GO:0046872">
    <property type="term" value="F:metal ion binding"/>
    <property type="evidence" value="ECO:0007669"/>
    <property type="project" value="UniProtKB-KW"/>
</dbReference>
<evidence type="ECO:0000256" key="12">
    <source>
        <dbReference type="ARBA" id="ARBA00038905"/>
    </source>
</evidence>
<dbReference type="AlphaFoldDB" id="A0A7G9QQQ7"/>